<keyword evidence="2 4" id="KW-0863">Zinc-finger</keyword>
<feature type="compositionally biased region" description="Gly residues" evidence="5">
    <location>
        <begin position="888"/>
        <end position="900"/>
    </location>
</feature>
<reference evidence="7 8" key="1">
    <citation type="journal article" date="2017" name="Mol. Biol. Evol.">
        <title>The 4-celled Tetrabaena socialis nuclear genome reveals the essential components for genetic control of cell number at the origin of multicellularity in the volvocine lineage.</title>
        <authorList>
            <person name="Featherston J."/>
            <person name="Arakaki Y."/>
            <person name="Hanschen E.R."/>
            <person name="Ferris P.J."/>
            <person name="Michod R.E."/>
            <person name="Olson B.J.S.C."/>
            <person name="Nozaki H."/>
            <person name="Durand P.M."/>
        </authorList>
    </citation>
    <scope>NUCLEOTIDE SEQUENCE [LARGE SCALE GENOMIC DNA]</scope>
    <source>
        <strain evidence="7 8">NIES-571</strain>
    </source>
</reference>
<feature type="region of interest" description="Disordered" evidence="5">
    <location>
        <begin position="1005"/>
        <end position="1035"/>
    </location>
</feature>
<comment type="caution">
    <text evidence="7">The sequence shown here is derived from an EMBL/GenBank/DDBJ whole genome shotgun (WGS) entry which is preliminary data.</text>
</comment>
<feature type="domain" description="MYND-type" evidence="6">
    <location>
        <begin position="1082"/>
        <end position="1125"/>
    </location>
</feature>
<evidence type="ECO:0000256" key="5">
    <source>
        <dbReference type="SAM" id="MobiDB-lite"/>
    </source>
</evidence>
<dbReference type="AlphaFoldDB" id="A0A2J8A752"/>
<evidence type="ECO:0000256" key="1">
    <source>
        <dbReference type="ARBA" id="ARBA00022723"/>
    </source>
</evidence>
<evidence type="ECO:0000256" key="2">
    <source>
        <dbReference type="ARBA" id="ARBA00022771"/>
    </source>
</evidence>
<sequence length="1139" mass="115077">MTAAGSPLEECARRMREAIDAAALNAPAGSSSEAQTAASLPTGRAAASAGASRWVLGGGSEKLMLSARPPNVNGPALVSFLNECESFLADECTELAALAGPMVRHGVVPAAMALLQHLLQAYRRSKASFRAADLSLAEAYRLSLALDSDDRGGMSCLLLVLREVGAILSRAARVFSAADSGSSWPAGGSAAAALRTAASKLWAQLAAPTTMQALADAVRWVEAEVWPAERAAAAARGAQPPAVEQGMAPARLSARERLRLTLACQFLSIVANVIRSLIIPDVQREPAAAAVAESQQLLAAFKDSGVLSALSAVVLAAPPCPEVAPHDTTLDDATHAMAAAQFQLFGTLDALTGNVAQAEGLGAATELLAAPDVQRLRWAALEQLAATASPTSDSAAAADAAASGSRRAAAPGAGTRGGLGVPCLLIQPRLARLHRELGGRLTFWYDKVMRAALRAPVWLINGLPSSPTSTGPTPPDSHARLAVARELLPPPRRLAALVAACSRAICAAAEEELRGLPAAADAAADSGSGGDPASARGAAPLGALLTCQDLASALTGASRLLDALLRDDTAVACLPDVLETISWALRMQAVVIAAAVEGRGGPGREGAAKARTDDAASLASLLGSTLQGWRSLSAAVQAACVQRLLPTGLLQSIDSLLRWLVTEAGLETEGGHLALCACLNTLLPTILPPLLRARLAEAPGGRTGGCAGAGGWRLQDELGLLVTAAKLARREAQRLSSATIDISGPLPLAISMSLAAAIGPLKVVLAGFITLPAGSRPERGGGNATGLGRPAHAIPAAAVREAIALASVTALPILVRVMARGNGVSGSSGAALQAGGQPDLDVQSRWAFIECLLAAVTLLPPADLLALQPLRALGRLLQLPQGVQRTGTGRGGTGRGTGRAGRGDGRRGTGRGQFPALAGIVAAVLVHMAADEQLVGAVAGWLRGEPAGGTQASCVGLDAGSLAAALRPWDAAAADVVTRLHTGAVTATPGAVGGSYCDTGGGTTQAVPSATARGGASDGGSSGGSSRQDGAAAAGGGEDAAVLLAAAQAEAPRWPLSLVMPRQDGPPQWPPRVLRLCGNPSCTNFSGPAEADLPLRKCSGCKAVRYCGASCQRQHWREGGHKEACAQLKAATEAAKGGD</sequence>
<accession>A0A2J8A752</accession>
<keyword evidence="3" id="KW-0862">Zinc</keyword>
<evidence type="ECO:0000259" key="6">
    <source>
        <dbReference type="PROSITE" id="PS50865"/>
    </source>
</evidence>
<organism evidence="7 8">
    <name type="scientific">Tetrabaena socialis</name>
    <dbReference type="NCBI Taxonomy" id="47790"/>
    <lineage>
        <taxon>Eukaryota</taxon>
        <taxon>Viridiplantae</taxon>
        <taxon>Chlorophyta</taxon>
        <taxon>core chlorophytes</taxon>
        <taxon>Chlorophyceae</taxon>
        <taxon>CS clade</taxon>
        <taxon>Chlamydomonadales</taxon>
        <taxon>Tetrabaenaceae</taxon>
        <taxon>Tetrabaena</taxon>
    </lineage>
</organism>
<gene>
    <name evidence="7" type="ORF">TSOC_005070</name>
</gene>
<evidence type="ECO:0000313" key="7">
    <source>
        <dbReference type="EMBL" id="PNH08348.1"/>
    </source>
</evidence>
<dbReference type="Gene3D" id="6.10.140.2220">
    <property type="match status" value="1"/>
</dbReference>
<feature type="region of interest" description="Disordered" evidence="5">
    <location>
        <begin position="884"/>
        <end position="909"/>
    </location>
</feature>
<evidence type="ECO:0000256" key="3">
    <source>
        <dbReference type="ARBA" id="ARBA00022833"/>
    </source>
</evidence>
<dbReference type="OrthoDB" id="550206at2759"/>
<protein>
    <recommendedName>
        <fullName evidence="6">MYND-type domain-containing protein</fullName>
    </recommendedName>
</protein>
<dbReference type="InterPro" id="IPR002893">
    <property type="entry name" value="Znf_MYND"/>
</dbReference>
<dbReference type="Proteomes" id="UP000236333">
    <property type="component" value="Unassembled WGS sequence"/>
</dbReference>
<dbReference type="SUPFAM" id="SSF144232">
    <property type="entry name" value="HIT/MYND zinc finger-like"/>
    <property type="match status" value="1"/>
</dbReference>
<dbReference type="Pfam" id="PF01753">
    <property type="entry name" value="zf-MYND"/>
    <property type="match status" value="1"/>
</dbReference>
<keyword evidence="8" id="KW-1185">Reference proteome</keyword>
<dbReference type="GO" id="GO:0008270">
    <property type="term" value="F:zinc ion binding"/>
    <property type="evidence" value="ECO:0007669"/>
    <property type="project" value="UniProtKB-KW"/>
</dbReference>
<evidence type="ECO:0000313" key="8">
    <source>
        <dbReference type="Proteomes" id="UP000236333"/>
    </source>
</evidence>
<evidence type="ECO:0000256" key="4">
    <source>
        <dbReference type="PROSITE-ProRule" id="PRU00134"/>
    </source>
</evidence>
<dbReference type="PROSITE" id="PS50865">
    <property type="entry name" value="ZF_MYND_2"/>
    <property type="match status" value="1"/>
</dbReference>
<keyword evidence="1" id="KW-0479">Metal-binding</keyword>
<proteinExistence type="predicted"/>
<dbReference type="EMBL" id="PGGS01000134">
    <property type="protein sequence ID" value="PNH08348.1"/>
    <property type="molecule type" value="Genomic_DNA"/>
</dbReference>
<name>A0A2J8A752_9CHLO</name>